<dbReference type="Gene3D" id="3.20.20.60">
    <property type="entry name" value="Phosphoenolpyruvate-binding domains"/>
    <property type="match status" value="1"/>
</dbReference>
<dbReference type="GO" id="GO:0030955">
    <property type="term" value="F:potassium ion binding"/>
    <property type="evidence" value="ECO:0007669"/>
    <property type="project" value="UniProtKB-UniRule"/>
</dbReference>
<dbReference type="UniPathway" id="UPA00109">
    <property type="reaction ID" value="UER00188"/>
</dbReference>
<dbReference type="EMBL" id="PEBX01000108">
    <property type="protein sequence ID" value="PTQ55490.1"/>
    <property type="molecule type" value="Genomic_DNA"/>
</dbReference>
<dbReference type="GO" id="GO:0004743">
    <property type="term" value="F:pyruvate kinase activity"/>
    <property type="evidence" value="ECO:0007669"/>
    <property type="project" value="UniProtKB-UniRule"/>
</dbReference>
<dbReference type="AlphaFoldDB" id="A0A2R6XYK3"/>
<dbReference type="GO" id="GO:0016301">
    <property type="term" value="F:kinase activity"/>
    <property type="evidence" value="ECO:0007669"/>
    <property type="project" value="UniProtKB-KW"/>
</dbReference>
<evidence type="ECO:0000256" key="7">
    <source>
        <dbReference type="ARBA" id="ARBA00018587"/>
    </source>
</evidence>
<accession>A0A2R6XYK3</accession>
<evidence type="ECO:0000259" key="19">
    <source>
        <dbReference type="Pfam" id="PF00224"/>
    </source>
</evidence>
<dbReference type="SUPFAM" id="SSF50800">
    <property type="entry name" value="PK beta-barrel domain-like"/>
    <property type="match status" value="1"/>
</dbReference>
<evidence type="ECO:0000313" key="22">
    <source>
        <dbReference type="EMBL" id="PTQ55490.1"/>
    </source>
</evidence>
<keyword evidence="15 18" id="KW-0324">Glycolysis</keyword>
<evidence type="ECO:0000256" key="17">
    <source>
        <dbReference type="NCBIfam" id="TIGR01064"/>
    </source>
</evidence>
<evidence type="ECO:0000256" key="14">
    <source>
        <dbReference type="ARBA" id="ARBA00022958"/>
    </source>
</evidence>
<evidence type="ECO:0000256" key="18">
    <source>
        <dbReference type="RuleBase" id="RU000504"/>
    </source>
</evidence>
<keyword evidence="11 18" id="KW-0418">Kinase</keyword>
<dbReference type="InterPro" id="IPR018209">
    <property type="entry name" value="Pyrv_Knase_AS"/>
</dbReference>
<dbReference type="NCBIfam" id="TIGR01064">
    <property type="entry name" value="pyruv_kin"/>
    <property type="match status" value="1"/>
</dbReference>
<evidence type="ECO:0000256" key="8">
    <source>
        <dbReference type="ARBA" id="ARBA00022679"/>
    </source>
</evidence>
<dbReference type="Gene3D" id="3.50.30.10">
    <property type="entry name" value="Phosphohistidine domain"/>
    <property type="match status" value="1"/>
</dbReference>
<comment type="cofactor">
    <cofactor evidence="2">
        <name>K(+)</name>
        <dbReference type="ChEBI" id="CHEBI:29103"/>
    </cofactor>
</comment>
<dbReference type="Gene3D" id="2.40.33.10">
    <property type="entry name" value="PK beta-barrel domain-like"/>
    <property type="match status" value="1"/>
</dbReference>
<dbReference type="Gene3D" id="3.40.1380.20">
    <property type="entry name" value="Pyruvate kinase, C-terminal domain"/>
    <property type="match status" value="1"/>
</dbReference>
<dbReference type="PRINTS" id="PR01050">
    <property type="entry name" value="PYRUVTKNASE"/>
</dbReference>
<dbReference type="NCBIfam" id="NF004491">
    <property type="entry name" value="PRK05826.1"/>
    <property type="match status" value="1"/>
</dbReference>
<feature type="domain" description="Pyruvate kinase barrel" evidence="19">
    <location>
        <begin position="1"/>
        <end position="322"/>
    </location>
</feature>
<gene>
    <name evidence="22" type="ORF">BSOLF_1949</name>
</gene>
<evidence type="ECO:0000256" key="3">
    <source>
        <dbReference type="ARBA" id="ARBA00004997"/>
    </source>
</evidence>
<dbReference type="InterPro" id="IPR036918">
    <property type="entry name" value="Pyrv_Knase_C_sf"/>
</dbReference>
<comment type="catalytic activity">
    <reaction evidence="18">
        <text>pyruvate + ATP = phosphoenolpyruvate + ADP + H(+)</text>
        <dbReference type="Rhea" id="RHEA:18157"/>
        <dbReference type="ChEBI" id="CHEBI:15361"/>
        <dbReference type="ChEBI" id="CHEBI:15378"/>
        <dbReference type="ChEBI" id="CHEBI:30616"/>
        <dbReference type="ChEBI" id="CHEBI:58702"/>
        <dbReference type="ChEBI" id="CHEBI:456216"/>
        <dbReference type="EC" id="2.7.1.40"/>
    </reaction>
</comment>
<dbReference type="Pfam" id="PF00224">
    <property type="entry name" value="PK"/>
    <property type="match status" value="1"/>
</dbReference>
<evidence type="ECO:0000256" key="10">
    <source>
        <dbReference type="ARBA" id="ARBA00022741"/>
    </source>
</evidence>
<comment type="similarity">
    <text evidence="4">In the C-terminal section; belongs to the PEP-utilizing enzyme family.</text>
</comment>
<keyword evidence="9" id="KW-0479">Metal-binding</keyword>
<dbReference type="PANTHER" id="PTHR11817">
    <property type="entry name" value="PYRUVATE KINASE"/>
    <property type="match status" value="1"/>
</dbReference>
<evidence type="ECO:0000256" key="4">
    <source>
        <dbReference type="ARBA" id="ARBA00006237"/>
    </source>
</evidence>
<keyword evidence="8 18" id="KW-0808">Transferase</keyword>
<dbReference type="InterPro" id="IPR011037">
    <property type="entry name" value="Pyrv_Knase-like_insert_dom_sf"/>
</dbReference>
<evidence type="ECO:0000256" key="16">
    <source>
        <dbReference type="ARBA" id="ARBA00023317"/>
    </source>
</evidence>
<feature type="domain" description="PEP-utilising enzyme mobile" evidence="20">
    <location>
        <begin position="502"/>
        <end position="572"/>
    </location>
</feature>
<dbReference type="InterPro" id="IPR001697">
    <property type="entry name" value="Pyr_Knase"/>
</dbReference>
<keyword evidence="16 22" id="KW-0670">Pyruvate</keyword>
<evidence type="ECO:0000256" key="5">
    <source>
        <dbReference type="ARBA" id="ARBA00008663"/>
    </source>
</evidence>
<dbReference type="FunFam" id="3.20.20.60:FF:000025">
    <property type="entry name" value="Pyruvate kinase"/>
    <property type="match status" value="1"/>
</dbReference>
<dbReference type="SUPFAM" id="SSF52935">
    <property type="entry name" value="PK C-terminal domain-like"/>
    <property type="match status" value="1"/>
</dbReference>
<proteinExistence type="inferred from homology"/>
<dbReference type="InterPro" id="IPR008279">
    <property type="entry name" value="PEP-util_enz_mobile_dom"/>
</dbReference>
<evidence type="ECO:0000256" key="6">
    <source>
        <dbReference type="ARBA" id="ARBA00012142"/>
    </source>
</evidence>
<dbReference type="InterPro" id="IPR015813">
    <property type="entry name" value="Pyrv/PenolPyrv_kinase-like_dom"/>
</dbReference>
<dbReference type="GO" id="GO:0000287">
    <property type="term" value="F:magnesium ion binding"/>
    <property type="evidence" value="ECO:0007669"/>
    <property type="project" value="UniProtKB-UniRule"/>
</dbReference>
<evidence type="ECO:0000259" key="20">
    <source>
        <dbReference type="Pfam" id="PF00391"/>
    </source>
</evidence>
<dbReference type="InterPro" id="IPR036637">
    <property type="entry name" value="Phosphohistidine_dom_sf"/>
</dbReference>
<evidence type="ECO:0000256" key="2">
    <source>
        <dbReference type="ARBA" id="ARBA00001958"/>
    </source>
</evidence>
<keyword evidence="10" id="KW-0547">Nucleotide-binding</keyword>
<dbReference type="Proteomes" id="UP000244338">
    <property type="component" value="Unassembled WGS sequence"/>
</dbReference>
<dbReference type="InterPro" id="IPR040442">
    <property type="entry name" value="Pyrv_kinase-like_dom_sf"/>
</dbReference>
<dbReference type="SUPFAM" id="SSF52009">
    <property type="entry name" value="Phosphohistidine domain"/>
    <property type="match status" value="1"/>
</dbReference>
<evidence type="ECO:0000256" key="13">
    <source>
        <dbReference type="ARBA" id="ARBA00022842"/>
    </source>
</evidence>
<keyword evidence="12" id="KW-0067">ATP-binding</keyword>
<evidence type="ECO:0000256" key="11">
    <source>
        <dbReference type="ARBA" id="ARBA00022777"/>
    </source>
</evidence>
<dbReference type="NCBIfam" id="NF004978">
    <property type="entry name" value="PRK06354.1"/>
    <property type="match status" value="1"/>
</dbReference>
<dbReference type="SUPFAM" id="SSF51621">
    <property type="entry name" value="Phosphoenolpyruvate/pyruvate domain"/>
    <property type="match status" value="1"/>
</dbReference>
<comment type="similarity">
    <text evidence="5 18">Belongs to the pyruvate kinase family.</text>
</comment>
<dbReference type="EC" id="2.7.1.40" evidence="6 17"/>
<organism evidence="22 23">
    <name type="scientific">Candidatus Carbonibacillus altaicus</name>
    <dbReference type="NCBI Taxonomy" id="2163959"/>
    <lineage>
        <taxon>Bacteria</taxon>
        <taxon>Bacillati</taxon>
        <taxon>Bacillota</taxon>
        <taxon>Bacilli</taxon>
        <taxon>Bacillales</taxon>
        <taxon>Candidatus Carbonibacillus</taxon>
    </lineage>
</organism>
<keyword evidence="13 18" id="KW-0460">Magnesium</keyword>
<dbReference type="FunFam" id="2.40.33.10:FF:000001">
    <property type="entry name" value="Pyruvate kinase"/>
    <property type="match status" value="1"/>
</dbReference>
<dbReference type="Pfam" id="PF00391">
    <property type="entry name" value="PEP-utilizers"/>
    <property type="match status" value="1"/>
</dbReference>
<evidence type="ECO:0000259" key="21">
    <source>
        <dbReference type="Pfam" id="PF02887"/>
    </source>
</evidence>
<dbReference type="InterPro" id="IPR015806">
    <property type="entry name" value="Pyrv_Knase_insert_dom_sf"/>
</dbReference>
<protein>
    <recommendedName>
        <fullName evidence="7 17">Pyruvate kinase</fullName>
        <ecNumber evidence="6 17">2.7.1.40</ecNumber>
    </recommendedName>
</protein>
<dbReference type="InterPro" id="IPR015795">
    <property type="entry name" value="Pyrv_Knase_C"/>
</dbReference>
<dbReference type="Pfam" id="PF02887">
    <property type="entry name" value="PK_C"/>
    <property type="match status" value="1"/>
</dbReference>
<evidence type="ECO:0000313" key="23">
    <source>
        <dbReference type="Proteomes" id="UP000244338"/>
    </source>
</evidence>
<name>A0A2R6XYK3_9BACL</name>
<comment type="caution">
    <text evidence="22">The sequence shown here is derived from an EMBL/GenBank/DDBJ whole genome shotgun (WGS) entry which is preliminary data.</text>
</comment>
<keyword evidence="14" id="KW-0630">Potassium</keyword>
<evidence type="ECO:0000256" key="15">
    <source>
        <dbReference type="ARBA" id="ARBA00023152"/>
    </source>
</evidence>
<feature type="domain" description="Pyruvate kinase C-terminal" evidence="21">
    <location>
        <begin position="357"/>
        <end position="468"/>
    </location>
</feature>
<comment type="pathway">
    <text evidence="3 18">Carbohydrate degradation; glycolysis; pyruvate from D-glyceraldehyde 3-phosphate: step 5/5.</text>
</comment>
<sequence length="582" mass="62409">MRRTKIVCTIGPASESPEVLTSLLEAGCDVVRLNFSHGTHEEHAERIKRIREVEKRTGKSVAIMLDTKGPEIRTGELHGGQIELIQGTTVVLTPDGVDGDATRISVSYPSLARDVQIGQVILLDDGLIALKVEAIQGDDVFCRVQNGGVLKNKKGVNIPGVSLNLPAVTEKDIADIHFAVDHDLDWIAASFVRKADDIFAIRRILEERGKDIGLIAKIENAEGVEHAEEILAVADGLMVARGDLGVEIPAEDVPLIQKRLIHMANLAGKPVITATQMLDSMQSRPRPTRAEASDVANAIFDGTDAVMLSGETAAGLYPVEAVQTMARIAERTEEAIKDRLGERLRQANGTISVTDIISRSACTAASTLGAAAIVTPTESGHTARMVAKYRPYVPIIAVTPHDRVARRLKLVYGVIPLIGATQSATDEMMAQAIDLAVEHKLVQRGDLVIITAGVPLREPGTTNLMKVHVIGEIVAKGQGIGDAIRTGRVCIYRSPEDRSAMQDGDILIAVQTDRDMVDLISRAGAIITEEAGLTSHAAVIGITLNIPVIVGVEGATKKFQTGMEITVDARHGHIYMGQARVL</sequence>
<dbReference type="InterPro" id="IPR015793">
    <property type="entry name" value="Pyrv_Knase_brl"/>
</dbReference>
<reference evidence="23" key="1">
    <citation type="journal article" date="2018" name="Sci. Rep.">
        <title>Lignite coal burning seam in the remote Altai Mountains harbors a hydrogen-driven thermophilic microbial community.</title>
        <authorList>
            <person name="Kadnikov V.V."/>
            <person name="Mardanov A.V."/>
            <person name="Ivasenko D.A."/>
            <person name="Antsiferov D.V."/>
            <person name="Beletsky A.V."/>
            <person name="Karnachuk O.V."/>
            <person name="Ravin N.V."/>
        </authorList>
    </citation>
    <scope>NUCLEOTIDE SEQUENCE [LARGE SCALE GENOMIC DNA]</scope>
</reference>
<evidence type="ECO:0000256" key="9">
    <source>
        <dbReference type="ARBA" id="ARBA00022723"/>
    </source>
</evidence>
<dbReference type="PROSITE" id="PS00110">
    <property type="entry name" value="PYRUVATE_KINASE"/>
    <property type="match status" value="1"/>
</dbReference>
<evidence type="ECO:0000256" key="12">
    <source>
        <dbReference type="ARBA" id="ARBA00022840"/>
    </source>
</evidence>
<dbReference type="GO" id="GO:0005524">
    <property type="term" value="F:ATP binding"/>
    <property type="evidence" value="ECO:0007669"/>
    <property type="project" value="UniProtKB-KW"/>
</dbReference>
<comment type="cofactor">
    <cofactor evidence="1">
        <name>Mg(2+)</name>
        <dbReference type="ChEBI" id="CHEBI:18420"/>
    </cofactor>
</comment>
<evidence type="ECO:0000256" key="1">
    <source>
        <dbReference type="ARBA" id="ARBA00001946"/>
    </source>
</evidence>